<dbReference type="Proteomes" id="UP001497482">
    <property type="component" value="Chromosome 11"/>
</dbReference>
<keyword evidence="4" id="KW-0132">Cell division</keyword>
<evidence type="ECO:0000313" key="12">
    <source>
        <dbReference type="Proteomes" id="UP001497482"/>
    </source>
</evidence>
<reference evidence="11 12" key="1">
    <citation type="submission" date="2024-04" db="EMBL/GenBank/DDBJ databases">
        <authorList>
            <person name="Waldvogel A.-M."/>
            <person name="Schoenle A."/>
        </authorList>
    </citation>
    <scope>NUCLEOTIDE SEQUENCE [LARGE SCALE GENOMIC DNA]</scope>
</reference>
<keyword evidence="5" id="KW-0493">Microtubule</keyword>
<evidence type="ECO:0000256" key="9">
    <source>
        <dbReference type="ARBA" id="ARBA00023306"/>
    </source>
</evidence>
<comment type="similarity">
    <text evidence="2">Belongs to the HAUS1 family.</text>
</comment>
<protein>
    <recommendedName>
        <fullName evidence="13">HAUS augmin-like complex subunit 1</fullName>
    </recommendedName>
</protein>
<dbReference type="PANTHER" id="PTHR31570">
    <property type="entry name" value="HAUS AUGMIN-LIKE COMPLEX SUBUNIT 1"/>
    <property type="match status" value="1"/>
</dbReference>
<dbReference type="GO" id="GO:0005874">
    <property type="term" value="C:microtubule"/>
    <property type="evidence" value="ECO:0007669"/>
    <property type="project" value="UniProtKB-KW"/>
</dbReference>
<dbReference type="GO" id="GO:0005819">
    <property type="term" value="C:spindle"/>
    <property type="evidence" value="ECO:0007669"/>
    <property type="project" value="UniProtKB-SubCell"/>
</dbReference>
<name>A0AAV2JCD5_KNICA</name>
<dbReference type="AlphaFoldDB" id="A0AAV2JCD5"/>
<dbReference type="InterPro" id="IPR026243">
    <property type="entry name" value="HAUS1"/>
</dbReference>
<dbReference type="GO" id="GO:0051225">
    <property type="term" value="P:spindle assembly"/>
    <property type="evidence" value="ECO:0007669"/>
    <property type="project" value="InterPro"/>
</dbReference>
<dbReference type="PRINTS" id="PR02087">
    <property type="entry name" value="HAUSAUGMINL1"/>
</dbReference>
<keyword evidence="12" id="KW-1185">Reference proteome</keyword>
<dbReference type="EMBL" id="OZ035833">
    <property type="protein sequence ID" value="CAL1573402.1"/>
    <property type="molecule type" value="Genomic_DNA"/>
</dbReference>
<evidence type="ECO:0000313" key="11">
    <source>
        <dbReference type="EMBL" id="CAL1573402.1"/>
    </source>
</evidence>
<dbReference type="GO" id="GO:0007098">
    <property type="term" value="P:centrosome cycle"/>
    <property type="evidence" value="ECO:0007669"/>
    <property type="project" value="TreeGrafter"/>
</dbReference>
<proteinExistence type="inferred from homology"/>
<accession>A0AAV2JCD5</accession>
<comment type="subcellular location">
    <subcellularLocation>
        <location evidence="1">Cytoplasm</location>
        <location evidence="1">Cytoskeleton</location>
        <location evidence="1">Spindle</location>
    </subcellularLocation>
</comment>
<dbReference type="PANTHER" id="PTHR31570:SF1">
    <property type="entry name" value="HAUS AUGMIN-LIKE COMPLEX SUBUNIT 1"/>
    <property type="match status" value="1"/>
</dbReference>
<evidence type="ECO:0000256" key="5">
    <source>
        <dbReference type="ARBA" id="ARBA00022701"/>
    </source>
</evidence>
<dbReference type="Pfam" id="PF25762">
    <property type="entry name" value="HAUS1"/>
    <property type="match status" value="1"/>
</dbReference>
<organism evidence="11 12">
    <name type="scientific">Knipowitschia caucasica</name>
    <name type="common">Caucasian dwarf goby</name>
    <name type="synonym">Pomatoschistus caucasicus</name>
    <dbReference type="NCBI Taxonomy" id="637954"/>
    <lineage>
        <taxon>Eukaryota</taxon>
        <taxon>Metazoa</taxon>
        <taxon>Chordata</taxon>
        <taxon>Craniata</taxon>
        <taxon>Vertebrata</taxon>
        <taxon>Euteleostomi</taxon>
        <taxon>Actinopterygii</taxon>
        <taxon>Neopterygii</taxon>
        <taxon>Teleostei</taxon>
        <taxon>Neoteleostei</taxon>
        <taxon>Acanthomorphata</taxon>
        <taxon>Gobiaria</taxon>
        <taxon>Gobiiformes</taxon>
        <taxon>Gobioidei</taxon>
        <taxon>Gobiidae</taxon>
        <taxon>Gobiinae</taxon>
        <taxon>Knipowitschia</taxon>
    </lineage>
</organism>
<sequence>MCDKMKKVNSWLSAVFGDQPVPQFEVNTRTVDVLFQLAQTSETRCSHTELLIKDLNQKTSEYQADCAHYQDVLLQAVGLSCATLSSASTDYLSTLVDSAITLAVRDISIGNFFPAVNNLSDELLEAEKSNRRLERELKALRKNLGATLVLCGNLQEDINKTTKAQAVEGAKVEERLLNMDFVTTKAKELSHRREKAEAQLLSRNMDKSLTHQAIVQLSQEVTALKQEIAPLKKKLEPYMDLCPNPSLAQVKILEAKRELALLDSKPEMDMEFQ</sequence>
<evidence type="ECO:0000256" key="1">
    <source>
        <dbReference type="ARBA" id="ARBA00004186"/>
    </source>
</evidence>
<dbReference type="GO" id="GO:0005829">
    <property type="term" value="C:cytosol"/>
    <property type="evidence" value="ECO:0007669"/>
    <property type="project" value="TreeGrafter"/>
</dbReference>
<evidence type="ECO:0000256" key="2">
    <source>
        <dbReference type="ARBA" id="ARBA00005479"/>
    </source>
</evidence>
<evidence type="ECO:0000256" key="10">
    <source>
        <dbReference type="SAM" id="Coils"/>
    </source>
</evidence>
<evidence type="ECO:0000256" key="7">
    <source>
        <dbReference type="ARBA" id="ARBA00023054"/>
    </source>
</evidence>
<keyword evidence="3" id="KW-0963">Cytoplasm</keyword>
<evidence type="ECO:0008006" key="13">
    <source>
        <dbReference type="Google" id="ProtNLM"/>
    </source>
</evidence>
<feature type="coiled-coil region" evidence="10">
    <location>
        <begin position="179"/>
        <end position="234"/>
    </location>
</feature>
<feature type="coiled-coil region" evidence="10">
    <location>
        <begin position="116"/>
        <end position="150"/>
    </location>
</feature>
<evidence type="ECO:0000256" key="8">
    <source>
        <dbReference type="ARBA" id="ARBA00023212"/>
    </source>
</evidence>
<evidence type="ECO:0000256" key="4">
    <source>
        <dbReference type="ARBA" id="ARBA00022618"/>
    </source>
</evidence>
<keyword evidence="7 10" id="KW-0175">Coiled coil</keyword>
<keyword evidence="6" id="KW-0498">Mitosis</keyword>
<keyword evidence="8" id="KW-0206">Cytoskeleton</keyword>
<gene>
    <name evidence="11" type="ORF">KC01_LOCUS5314</name>
</gene>
<evidence type="ECO:0000256" key="3">
    <source>
        <dbReference type="ARBA" id="ARBA00022490"/>
    </source>
</evidence>
<dbReference type="GO" id="GO:0051301">
    <property type="term" value="P:cell division"/>
    <property type="evidence" value="ECO:0007669"/>
    <property type="project" value="UniProtKB-KW"/>
</dbReference>
<keyword evidence="9" id="KW-0131">Cell cycle</keyword>
<dbReference type="GO" id="GO:0070652">
    <property type="term" value="C:HAUS complex"/>
    <property type="evidence" value="ECO:0007669"/>
    <property type="project" value="InterPro"/>
</dbReference>
<evidence type="ECO:0000256" key="6">
    <source>
        <dbReference type="ARBA" id="ARBA00022776"/>
    </source>
</evidence>